<keyword evidence="4" id="KW-1185">Reference proteome</keyword>
<comment type="caution">
    <text evidence="3">The sequence shown here is derived from an EMBL/GenBank/DDBJ whole genome shotgun (WGS) entry which is preliminary data.</text>
</comment>
<dbReference type="Pfam" id="PF00403">
    <property type="entry name" value="HMA"/>
    <property type="match status" value="1"/>
</dbReference>
<accession>A0ABV8QQ13</accession>
<feature type="domain" description="HMA" evidence="2">
    <location>
        <begin position="21"/>
        <end position="88"/>
    </location>
</feature>
<dbReference type="EMBL" id="JBHSCZ010000001">
    <property type="protein sequence ID" value="MFC4261832.1"/>
    <property type="molecule type" value="Genomic_DNA"/>
</dbReference>
<proteinExistence type="predicted"/>
<evidence type="ECO:0000256" key="1">
    <source>
        <dbReference type="SAM" id="SignalP"/>
    </source>
</evidence>
<protein>
    <submittedName>
        <fullName evidence="3">Heavy-metal-associated domain-containing protein</fullName>
    </submittedName>
</protein>
<evidence type="ECO:0000313" key="3">
    <source>
        <dbReference type="EMBL" id="MFC4261832.1"/>
    </source>
</evidence>
<organism evidence="3 4">
    <name type="scientific">Ferruginibacter yonginensis</name>
    <dbReference type="NCBI Taxonomy" id="1310416"/>
    <lineage>
        <taxon>Bacteria</taxon>
        <taxon>Pseudomonadati</taxon>
        <taxon>Bacteroidota</taxon>
        <taxon>Chitinophagia</taxon>
        <taxon>Chitinophagales</taxon>
        <taxon>Chitinophagaceae</taxon>
        <taxon>Ferruginibacter</taxon>
    </lineage>
</organism>
<dbReference type="SUPFAM" id="SSF55008">
    <property type="entry name" value="HMA, heavy metal-associated domain"/>
    <property type="match status" value="1"/>
</dbReference>
<dbReference type="CDD" id="cd00371">
    <property type="entry name" value="HMA"/>
    <property type="match status" value="1"/>
</dbReference>
<feature type="chain" id="PRO_5047145941" evidence="1">
    <location>
        <begin position="19"/>
        <end position="180"/>
    </location>
</feature>
<dbReference type="RefSeq" id="WP_379706883.1">
    <property type="nucleotide sequence ID" value="NZ_JBHSCZ010000001.1"/>
</dbReference>
<feature type="signal peptide" evidence="1">
    <location>
        <begin position="1"/>
        <end position="18"/>
    </location>
</feature>
<reference evidence="4" key="1">
    <citation type="journal article" date="2019" name="Int. J. Syst. Evol. Microbiol.">
        <title>The Global Catalogue of Microorganisms (GCM) 10K type strain sequencing project: providing services to taxonomists for standard genome sequencing and annotation.</title>
        <authorList>
            <consortium name="The Broad Institute Genomics Platform"/>
            <consortium name="The Broad Institute Genome Sequencing Center for Infectious Disease"/>
            <person name="Wu L."/>
            <person name="Ma J."/>
        </authorList>
    </citation>
    <scope>NUCLEOTIDE SEQUENCE [LARGE SCALE GENOMIC DNA]</scope>
    <source>
        <strain evidence="4">CECT 8289</strain>
    </source>
</reference>
<dbReference type="Proteomes" id="UP001595907">
    <property type="component" value="Unassembled WGS sequence"/>
</dbReference>
<keyword evidence="1" id="KW-0732">Signal</keyword>
<dbReference type="PROSITE" id="PS50846">
    <property type="entry name" value="HMA_2"/>
    <property type="match status" value="1"/>
</dbReference>
<sequence length="180" mass="19156">MKSLFLAIAIGFASYTQAQISTINLQASGLTCSMCSNAISKALKTLPFAENVTADIKNSSFNINIKPGSNVSFDDVKKKVEGAGFSISNLKATLQFKNANIGSDEHIKANGMVLHFLNVPSKTINGTTTIQILDKGFVPAKTYKANTVFTKMDCYKTGVAASCCSKDGIAAGTRVYHVTI</sequence>
<evidence type="ECO:0000259" key="2">
    <source>
        <dbReference type="PROSITE" id="PS50846"/>
    </source>
</evidence>
<dbReference type="InterPro" id="IPR006121">
    <property type="entry name" value="HMA_dom"/>
</dbReference>
<name>A0ABV8QQ13_9BACT</name>
<dbReference type="Gene3D" id="3.30.70.100">
    <property type="match status" value="1"/>
</dbReference>
<evidence type="ECO:0000313" key="4">
    <source>
        <dbReference type="Proteomes" id="UP001595907"/>
    </source>
</evidence>
<dbReference type="InterPro" id="IPR036163">
    <property type="entry name" value="HMA_dom_sf"/>
</dbReference>
<gene>
    <name evidence="3" type="ORF">ACFOWM_02985</name>
</gene>